<accession>K1V0C7</accession>
<sequence>TVPEYLWSKLPDSAVLRHKDGKWYAVIMTVEKSKLGLEGKEPVDIMDVKCDPDMTNMIIQTYGFLPGYHMNKQHWITILLDGSVSEAKILDFLDMSYDLIDGAGRKENK</sequence>
<proteinExistence type="predicted"/>
<dbReference type="Pfam" id="PF04237">
    <property type="entry name" value="YjbR"/>
    <property type="match status" value="1"/>
</dbReference>
<organism evidence="1">
    <name type="scientific">human gut metagenome</name>
    <dbReference type="NCBI Taxonomy" id="408170"/>
    <lineage>
        <taxon>unclassified sequences</taxon>
        <taxon>metagenomes</taxon>
        <taxon>organismal metagenomes</taxon>
    </lineage>
</organism>
<dbReference type="SUPFAM" id="SSF142906">
    <property type="entry name" value="YjbR-like"/>
    <property type="match status" value="1"/>
</dbReference>
<reference evidence="1" key="1">
    <citation type="journal article" date="2013" name="Environ. Microbiol.">
        <title>Microbiota from the distal guts of lean and obese adolescents exhibit partial functional redundancy besides clear differences in community structure.</title>
        <authorList>
            <person name="Ferrer M."/>
            <person name="Ruiz A."/>
            <person name="Lanza F."/>
            <person name="Haange S.B."/>
            <person name="Oberbach A."/>
            <person name="Till H."/>
            <person name="Bargiela R."/>
            <person name="Campoy C."/>
            <person name="Segura M.T."/>
            <person name="Richter M."/>
            <person name="von Bergen M."/>
            <person name="Seifert J."/>
            <person name="Suarez A."/>
        </authorList>
    </citation>
    <scope>NUCLEOTIDE SEQUENCE</scope>
</reference>
<dbReference type="Gene3D" id="3.90.1150.30">
    <property type="match status" value="1"/>
</dbReference>
<evidence type="ECO:0000313" key="1">
    <source>
        <dbReference type="EMBL" id="EKC77301.1"/>
    </source>
</evidence>
<dbReference type="InterPro" id="IPR038056">
    <property type="entry name" value="YjbR-like_sf"/>
</dbReference>
<comment type="caution">
    <text evidence="1">The sequence shown here is derived from an EMBL/GenBank/DDBJ whole genome shotgun (WGS) entry which is preliminary data.</text>
</comment>
<dbReference type="AlphaFoldDB" id="K1V0C7"/>
<dbReference type="InterPro" id="IPR058532">
    <property type="entry name" value="YjbR/MT2646/Rv2570-like"/>
</dbReference>
<name>K1V0C7_9ZZZZ</name>
<dbReference type="PANTHER" id="PTHR35145:SF1">
    <property type="entry name" value="CYTOPLASMIC PROTEIN"/>
    <property type="match status" value="1"/>
</dbReference>
<dbReference type="EMBL" id="AJWZ01000288">
    <property type="protein sequence ID" value="EKC77301.1"/>
    <property type="molecule type" value="Genomic_DNA"/>
</dbReference>
<gene>
    <name evidence="1" type="ORF">OBE_00426</name>
</gene>
<protein>
    <submittedName>
        <fullName evidence="1">Protein containing DUF419</fullName>
    </submittedName>
</protein>
<feature type="non-terminal residue" evidence="1">
    <location>
        <position position="1"/>
    </location>
</feature>
<dbReference type="PANTHER" id="PTHR35145">
    <property type="entry name" value="CYTOPLASMIC PROTEIN-RELATED"/>
    <property type="match status" value="1"/>
</dbReference>
<dbReference type="InterPro" id="IPR007351">
    <property type="entry name" value="YjbR"/>
</dbReference>